<dbReference type="EMBL" id="CM002297">
    <property type="protein sequence ID" value="ESW07704.1"/>
    <property type="molecule type" value="Genomic_DNA"/>
</dbReference>
<evidence type="ECO:0000256" key="2">
    <source>
        <dbReference type="ARBA" id="ARBA00006728"/>
    </source>
</evidence>
<dbReference type="PROSITE" id="PS51745">
    <property type="entry name" value="PB1"/>
    <property type="match status" value="1"/>
</dbReference>
<dbReference type="SUPFAM" id="SSF54277">
    <property type="entry name" value="CAD &amp; PB1 domains"/>
    <property type="match status" value="1"/>
</dbReference>
<accession>V7AQ73</accession>
<dbReference type="GO" id="GO:0005634">
    <property type="term" value="C:nucleus"/>
    <property type="evidence" value="ECO:0007669"/>
    <property type="project" value="UniProtKB-SubCell"/>
</dbReference>
<keyword evidence="4 10" id="KW-0678">Repressor</keyword>
<dbReference type="AlphaFoldDB" id="V7AQ73"/>
<comment type="subunit">
    <text evidence="3 10">Homodimers and heterodimers.</text>
</comment>
<keyword evidence="6 10" id="KW-0804">Transcription</keyword>
<dbReference type="Proteomes" id="UP000000226">
    <property type="component" value="Chromosome 10"/>
</dbReference>
<keyword evidence="7 10" id="KW-0539">Nucleus</keyword>
<evidence type="ECO:0000256" key="1">
    <source>
        <dbReference type="ARBA" id="ARBA00004123"/>
    </source>
</evidence>
<dbReference type="InterPro" id="IPR053793">
    <property type="entry name" value="PB1-like"/>
</dbReference>
<evidence type="ECO:0000313" key="12">
    <source>
        <dbReference type="EMBL" id="ESW07704.1"/>
    </source>
</evidence>
<proteinExistence type="inferred from homology"/>
<dbReference type="PANTHER" id="PTHR31734:SF87">
    <property type="entry name" value="AUXIN-RESPONSIVE PROTEIN IAA5"/>
    <property type="match status" value="1"/>
</dbReference>
<comment type="similarity">
    <text evidence="2 10">Belongs to the Aux/IAA family.</text>
</comment>
<evidence type="ECO:0000256" key="8">
    <source>
        <dbReference type="ARBA" id="ARBA00023294"/>
    </source>
</evidence>
<evidence type="ECO:0000256" key="3">
    <source>
        <dbReference type="ARBA" id="ARBA00011726"/>
    </source>
</evidence>
<evidence type="ECO:0000313" key="13">
    <source>
        <dbReference type="Proteomes" id="UP000000226"/>
    </source>
</evidence>
<comment type="subcellular location">
    <subcellularLocation>
        <location evidence="1 10">Nucleus</location>
    </subcellularLocation>
</comment>
<dbReference type="Pfam" id="PF02309">
    <property type="entry name" value="AUX_IAA"/>
    <property type="match status" value="1"/>
</dbReference>
<dbReference type="OrthoDB" id="642974at2759"/>
<evidence type="ECO:0000256" key="6">
    <source>
        <dbReference type="ARBA" id="ARBA00023163"/>
    </source>
</evidence>
<keyword evidence="13" id="KW-1185">Reference proteome</keyword>
<protein>
    <recommendedName>
        <fullName evidence="10">Auxin-induced protein</fullName>
    </recommendedName>
</protein>
<dbReference type="STRING" id="3885.V7AQ73"/>
<evidence type="ECO:0000256" key="7">
    <source>
        <dbReference type="ARBA" id="ARBA00023242"/>
    </source>
</evidence>
<feature type="domain" description="PB1" evidence="11">
    <location>
        <begin position="1"/>
        <end position="51"/>
    </location>
</feature>
<dbReference type="InterPro" id="IPR003311">
    <property type="entry name" value="AUX_IAA"/>
</dbReference>
<dbReference type="GO" id="GO:0006355">
    <property type="term" value="P:regulation of DNA-templated transcription"/>
    <property type="evidence" value="ECO:0007669"/>
    <property type="project" value="InterPro"/>
</dbReference>
<sequence>MLAVEALQNAEKSEHVPIYEDKDGDWMLVGDVPWEMFVESCKRLRIMKRADAKGFGLQPKGSLKGFIESVGK</sequence>
<dbReference type="GO" id="GO:0009734">
    <property type="term" value="P:auxin-activated signaling pathway"/>
    <property type="evidence" value="ECO:0007669"/>
    <property type="project" value="UniProtKB-UniRule"/>
</dbReference>
<evidence type="ECO:0000256" key="4">
    <source>
        <dbReference type="ARBA" id="ARBA00022491"/>
    </source>
</evidence>
<dbReference type="Gramene" id="ESW07704">
    <property type="protein sequence ID" value="ESW07704"/>
    <property type="gene ID" value="PHAVU_010G151700g"/>
</dbReference>
<keyword evidence="5 10" id="KW-0805">Transcription regulation</keyword>
<dbReference type="Gene3D" id="3.10.20.90">
    <property type="entry name" value="Phosphatidylinositol 3-kinase Catalytic Subunit, Chain A, domain 1"/>
    <property type="match status" value="1"/>
</dbReference>
<keyword evidence="8 10" id="KW-0927">Auxin signaling pathway</keyword>
<comment type="function">
    <text evidence="9">Aux/IAA proteins are short-lived transcriptional factors that function as repressors of early auxin response genes at low auxin concentrations. Repression is thought to result from the interaction with auxin response factors (ARFs), proteins that bind to the auxin-responsive promoter element (AuxRE). Formation of heterodimers with ARF proteins may alter their ability to modulate early auxin response genes expression.</text>
</comment>
<evidence type="ECO:0000259" key="11">
    <source>
        <dbReference type="PROSITE" id="PS51745"/>
    </source>
</evidence>
<name>V7AQ73_PHAVU</name>
<dbReference type="OMA" id="MFMESCR"/>
<dbReference type="InterPro" id="IPR033389">
    <property type="entry name" value="AUX/IAA_dom"/>
</dbReference>
<reference evidence="13" key="1">
    <citation type="journal article" date="2014" name="Nat. Genet.">
        <title>A reference genome for common bean and genome-wide analysis of dual domestications.</title>
        <authorList>
            <person name="Schmutz J."/>
            <person name="McClean P.E."/>
            <person name="Mamidi S."/>
            <person name="Wu G.A."/>
            <person name="Cannon S.B."/>
            <person name="Grimwood J."/>
            <person name="Jenkins J."/>
            <person name="Shu S."/>
            <person name="Song Q."/>
            <person name="Chavarro C."/>
            <person name="Torres-Torres M."/>
            <person name="Geffroy V."/>
            <person name="Moghaddam S.M."/>
            <person name="Gao D."/>
            <person name="Abernathy B."/>
            <person name="Barry K."/>
            <person name="Blair M."/>
            <person name="Brick M.A."/>
            <person name="Chovatia M."/>
            <person name="Gepts P."/>
            <person name="Goodstein D.M."/>
            <person name="Gonzales M."/>
            <person name="Hellsten U."/>
            <person name="Hyten D.L."/>
            <person name="Jia G."/>
            <person name="Kelly J.D."/>
            <person name="Kudrna D."/>
            <person name="Lee R."/>
            <person name="Richard M.M."/>
            <person name="Miklas P.N."/>
            <person name="Osorno J.M."/>
            <person name="Rodrigues J."/>
            <person name="Thareau V."/>
            <person name="Urrea C.A."/>
            <person name="Wang M."/>
            <person name="Yu Y."/>
            <person name="Zhang M."/>
            <person name="Wing R.A."/>
            <person name="Cregan P.B."/>
            <person name="Rokhsar D.S."/>
            <person name="Jackson S.A."/>
        </authorList>
    </citation>
    <scope>NUCLEOTIDE SEQUENCE [LARGE SCALE GENOMIC DNA]</scope>
    <source>
        <strain evidence="13">cv. G19833</strain>
    </source>
</reference>
<gene>
    <name evidence="12" type="ORF">PHAVU_010G151700g</name>
</gene>
<evidence type="ECO:0000256" key="10">
    <source>
        <dbReference type="RuleBase" id="RU004549"/>
    </source>
</evidence>
<evidence type="ECO:0000256" key="9">
    <source>
        <dbReference type="ARBA" id="ARBA00025283"/>
    </source>
</evidence>
<evidence type="ECO:0000256" key="5">
    <source>
        <dbReference type="ARBA" id="ARBA00023015"/>
    </source>
</evidence>
<organism evidence="12 13">
    <name type="scientific">Phaseolus vulgaris</name>
    <name type="common">Kidney bean</name>
    <name type="synonym">French bean</name>
    <dbReference type="NCBI Taxonomy" id="3885"/>
    <lineage>
        <taxon>Eukaryota</taxon>
        <taxon>Viridiplantae</taxon>
        <taxon>Streptophyta</taxon>
        <taxon>Embryophyta</taxon>
        <taxon>Tracheophyta</taxon>
        <taxon>Spermatophyta</taxon>
        <taxon>Magnoliopsida</taxon>
        <taxon>eudicotyledons</taxon>
        <taxon>Gunneridae</taxon>
        <taxon>Pentapetalae</taxon>
        <taxon>rosids</taxon>
        <taxon>fabids</taxon>
        <taxon>Fabales</taxon>
        <taxon>Fabaceae</taxon>
        <taxon>Papilionoideae</taxon>
        <taxon>50 kb inversion clade</taxon>
        <taxon>NPAAA clade</taxon>
        <taxon>indigoferoid/millettioid clade</taxon>
        <taxon>Phaseoleae</taxon>
        <taxon>Phaseolus</taxon>
    </lineage>
</organism>
<dbReference type="PANTHER" id="PTHR31734">
    <property type="entry name" value="AUXIN-RESPONSIVE PROTEIN IAA17"/>
    <property type="match status" value="1"/>
</dbReference>